<evidence type="ECO:0000256" key="2">
    <source>
        <dbReference type="ARBA" id="ARBA00022598"/>
    </source>
</evidence>
<protein>
    <recommendedName>
        <fullName evidence="1">serine--tRNA ligase</fullName>
        <ecNumber evidence="1">6.1.1.11</ecNumber>
    </recommendedName>
    <alternativeName>
        <fullName evidence="6">Seryl-tRNA synthetase</fullName>
    </alternativeName>
    <alternativeName>
        <fullName evidence="7">Seryl-tRNA(Ser) synthetase</fullName>
    </alternativeName>
</protein>
<proteinExistence type="predicted"/>
<evidence type="ECO:0000256" key="4">
    <source>
        <dbReference type="ARBA" id="ARBA00022840"/>
    </source>
</evidence>
<dbReference type="NCBIfam" id="TIGR00414">
    <property type="entry name" value="serS"/>
    <property type="match status" value="1"/>
</dbReference>
<feature type="compositionally biased region" description="Basic and acidic residues" evidence="8">
    <location>
        <begin position="44"/>
        <end position="54"/>
    </location>
</feature>
<feature type="transmembrane region" description="Helical" evidence="9">
    <location>
        <begin position="490"/>
        <end position="511"/>
    </location>
</feature>
<keyword evidence="9" id="KW-0472">Membrane</keyword>
<dbReference type="InterPro" id="IPR006195">
    <property type="entry name" value="aa-tRNA-synth_II"/>
</dbReference>
<dbReference type="InterPro" id="IPR018811">
    <property type="entry name" value="MRX11"/>
</dbReference>
<evidence type="ECO:0000256" key="1">
    <source>
        <dbReference type="ARBA" id="ARBA00012840"/>
    </source>
</evidence>
<accession>A0AAF0EU93</accession>
<evidence type="ECO:0000256" key="6">
    <source>
        <dbReference type="ARBA" id="ARBA00031113"/>
    </source>
</evidence>
<dbReference type="InterPro" id="IPR002314">
    <property type="entry name" value="aa-tRNA-synt_IIb"/>
</dbReference>
<dbReference type="Proteomes" id="UP001219933">
    <property type="component" value="Chromosome 3"/>
</dbReference>
<sequence>MKFSDDEAAELERIQSGLAEMHRETRSLETEQKQVGEQIQRAAKTKETPPEDMERLRNRARELRTRLRDLSQAVSAANSRSLAIRSAWPNRMHASVVHGDENASRVVAVHDRRPQPEHSDDKVNLPLTLGEFDSVVQPRRDANADHLQVAGSLRCGDVDMTAGIITTGPSWPYLVGSVSLLEHALTQYAIATALSHNYMPVSVPDVIKTNVAERCGFRPRDEVAAQTYHVSAGKDDGLCLAGTAEIPLGALMAGQTFRTGAASGACVADLALPIRLVALGHAFRAEAGARGADTRGLYRIHQFTKAEMFAVTDADSSDAMLEELRSIQEEIVSGLELYYRVLDMSSVELGASAYRKYDIEAWMPGRGGWGEVSSASNCTDYQSHRLSIKYRPGEGEKLRYAHTLNATAAAIPRLILAILETHGLKDGKLVLPAALRPYWLGGDVVWTDGAKKTNTALGRAREQLRKLARRTGADPGSLVASFLILHELTAIVPLVILAASFATLGLGATVIDYVERVANDIAPEMLGGRVAHAKVVGERLAWRFGGVSVLADIAAAYMITKLLAPVRIAFSLALAPRFARAAITPVIRGVRRILSHRS</sequence>
<keyword evidence="12" id="KW-1185">Reference proteome</keyword>
<dbReference type="GO" id="GO:0005524">
    <property type="term" value="F:ATP binding"/>
    <property type="evidence" value="ECO:0007669"/>
    <property type="project" value="UniProtKB-KW"/>
</dbReference>
<evidence type="ECO:0000256" key="5">
    <source>
        <dbReference type="ARBA" id="ARBA00023146"/>
    </source>
</evidence>
<dbReference type="Pfam" id="PF00587">
    <property type="entry name" value="tRNA-synt_2b"/>
    <property type="match status" value="1"/>
</dbReference>
<dbReference type="PANTHER" id="PTHR11778">
    <property type="entry name" value="SERYL-TRNA SYNTHETASE"/>
    <property type="match status" value="1"/>
</dbReference>
<dbReference type="EC" id="6.1.1.11" evidence="1"/>
<evidence type="ECO:0000256" key="8">
    <source>
        <dbReference type="SAM" id="MobiDB-lite"/>
    </source>
</evidence>
<dbReference type="Pfam" id="PF10306">
    <property type="entry name" value="FLILHELTA"/>
    <property type="match status" value="1"/>
</dbReference>
<dbReference type="GO" id="GO:0004828">
    <property type="term" value="F:serine-tRNA ligase activity"/>
    <property type="evidence" value="ECO:0007669"/>
    <property type="project" value="UniProtKB-EC"/>
</dbReference>
<feature type="region of interest" description="Disordered" evidence="8">
    <location>
        <begin position="1"/>
        <end position="54"/>
    </location>
</feature>
<keyword evidence="3" id="KW-0547">Nucleotide-binding</keyword>
<name>A0AAF0EU93_9BASI</name>
<keyword evidence="9" id="KW-1133">Transmembrane helix</keyword>
<feature type="domain" description="Aminoacyl-transfer RNA synthetases class-II family profile" evidence="10">
    <location>
        <begin position="181"/>
        <end position="432"/>
    </location>
</feature>
<dbReference type="SUPFAM" id="SSF46589">
    <property type="entry name" value="tRNA-binding arm"/>
    <property type="match status" value="1"/>
</dbReference>
<dbReference type="EMBL" id="CP119879">
    <property type="protein sequence ID" value="WFD35244.1"/>
    <property type="molecule type" value="Genomic_DNA"/>
</dbReference>
<dbReference type="Gene3D" id="3.30.930.10">
    <property type="entry name" value="Bira Bifunctional Protein, Domain 2"/>
    <property type="match status" value="1"/>
</dbReference>
<keyword evidence="2 11" id="KW-0436">Ligase</keyword>
<evidence type="ECO:0000256" key="7">
    <source>
        <dbReference type="ARBA" id="ARBA00034892"/>
    </source>
</evidence>
<evidence type="ECO:0000313" key="12">
    <source>
        <dbReference type="Proteomes" id="UP001219933"/>
    </source>
</evidence>
<evidence type="ECO:0000313" key="11">
    <source>
        <dbReference type="EMBL" id="WFD35244.1"/>
    </source>
</evidence>
<dbReference type="InterPro" id="IPR002317">
    <property type="entry name" value="Ser-tRNA-ligase_type_1"/>
</dbReference>
<dbReference type="InterPro" id="IPR045864">
    <property type="entry name" value="aa-tRNA-synth_II/BPL/LPL"/>
</dbReference>
<dbReference type="PROSITE" id="PS50862">
    <property type="entry name" value="AA_TRNA_LIGASE_II"/>
    <property type="match status" value="1"/>
</dbReference>
<dbReference type="InterPro" id="IPR010978">
    <property type="entry name" value="tRNA-bd_arm"/>
</dbReference>
<keyword evidence="4" id="KW-0067">ATP-binding</keyword>
<gene>
    <name evidence="11" type="primary">DIA4</name>
    <name evidence="11" type="ORF">MCUN1_002095</name>
</gene>
<evidence type="ECO:0000256" key="3">
    <source>
        <dbReference type="ARBA" id="ARBA00022741"/>
    </source>
</evidence>
<reference evidence="11" key="1">
    <citation type="submission" date="2023-03" db="EMBL/GenBank/DDBJ databases">
        <title>Mating type loci evolution in Malassezia.</title>
        <authorList>
            <person name="Coelho M.A."/>
        </authorList>
    </citation>
    <scope>NUCLEOTIDE SEQUENCE</scope>
    <source>
        <strain evidence="11">CBS 11721</strain>
    </source>
</reference>
<organism evidence="11 12">
    <name type="scientific">Malassezia cuniculi</name>
    <dbReference type="NCBI Taxonomy" id="948313"/>
    <lineage>
        <taxon>Eukaryota</taxon>
        <taxon>Fungi</taxon>
        <taxon>Dikarya</taxon>
        <taxon>Basidiomycota</taxon>
        <taxon>Ustilaginomycotina</taxon>
        <taxon>Malasseziomycetes</taxon>
        <taxon>Malasseziales</taxon>
        <taxon>Malasseziaceae</taxon>
        <taxon>Malassezia</taxon>
    </lineage>
</organism>
<keyword evidence="9" id="KW-0812">Transmembrane</keyword>
<dbReference type="SUPFAM" id="SSF55681">
    <property type="entry name" value="Class II aaRS and biotin synthetases"/>
    <property type="match status" value="1"/>
</dbReference>
<feature type="compositionally biased region" description="Basic and acidic residues" evidence="8">
    <location>
        <begin position="20"/>
        <end position="34"/>
    </location>
</feature>
<dbReference type="GO" id="GO:0006434">
    <property type="term" value="P:seryl-tRNA aminoacylation"/>
    <property type="evidence" value="ECO:0007669"/>
    <property type="project" value="InterPro"/>
</dbReference>
<keyword evidence="5" id="KW-0030">Aminoacyl-tRNA synthetase</keyword>
<evidence type="ECO:0000259" key="10">
    <source>
        <dbReference type="PROSITE" id="PS50862"/>
    </source>
</evidence>
<dbReference type="AlphaFoldDB" id="A0AAF0EU93"/>
<dbReference type="PRINTS" id="PR00981">
    <property type="entry name" value="TRNASYNTHSER"/>
</dbReference>
<evidence type="ECO:0000256" key="9">
    <source>
        <dbReference type="SAM" id="Phobius"/>
    </source>
</evidence>